<evidence type="ECO:0000259" key="10">
    <source>
        <dbReference type="PROSITE" id="PS50823"/>
    </source>
</evidence>
<organism evidence="12">
    <name type="scientific">Desulfobacca acetoxidans</name>
    <dbReference type="NCBI Taxonomy" id="60893"/>
    <lineage>
        <taxon>Bacteria</taxon>
        <taxon>Pseudomonadati</taxon>
        <taxon>Thermodesulfobacteriota</taxon>
        <taxon>Desulfobaccia</taxon>
        <taxon>Desulfobaccales</taxon>
        <taxon>Desulfobaccaceae</taxon>
        <taxon>Desulfobacca</taxon>
    </lineage>
</organism>
<feature type="domain" description="KH type-2" evidence="10">
    <location>
        <begin position="203"/>
        <end position="281"/>
    </location>
</feature>
<evidence type="ECO:0000256" key="1">
    <source>
        <dbReference type="ARBA" id="ARBA00007921"/>
    </source>
</evidence>
<dbReference type="EMBL" id="DTMF01000211">
    <property type="protein sequence ID" value="HGF34453.1"/>
    <property type="molecule type" value="Genomic_DNA"/>
</dbReference>
<accession>A0A7C3ZAY5</accession>
<dbReference type="PANTHER" id="PTHR42698:SF1">
    <property type="entry name" value="GTPASE ERA, MITOCHONDRIAL"/>
    <property type="match status" value="1"/>
</dbReference>
<comment type="subcellular location">
    <subcellularLocation>
        <location evidence="7">Cytoplasm</location>
    </subcellularLocation>
    <subcellularLocation>
        <location evidence="7">Cell membrane</location>
        <topology evidence="7">Peripheral membrane protein</topology>
    </subcellularLocation>
</comment>
<evidence type="ECO:0000256" key="6">
    <source>
        <dbReference type="ARBA" id="ARBA00023134"/>
    </source>
</evidence>
<evidence type="ECO:0000313" key="12">
    <source>
        <dbReference type="EMBL" id="HGF34453.1"/>
    </source>
</evidence>
<keyword evidence="4 7" id="KW-0547">Nucleotide-binding</keyword>
<keyword evidence="7" id="KW-0699">rRNA-binding</keyword>
<dbReference type="CDD" id="cd04163">
    <property type="entry name" value="Era"/>
    <property type="match status" value="1"/>
</dbReference>
<name>A0A7C3ZAY5_9BACT</name>
<dbReference type="PANTHER" id="PTHR42698">
    <property type="entry name" value="GTPASE ERA"/>
    <property type="match status" value="1"/>
</dbReference>
<dbReference type="InterPro" id="IPR004044">
    <property type="entry name" value="KH_dom_type_2"/>
</dbReference>
<keyword evidence="5 7" id="KW-0694">RNA-binding</keyword>
<dbReference type="GO" id="GO:0003924">
    <property type="term" value="F:GTPase activity"/>
    <property type="evidence" value="ECO:0007669"/>
    <property type="project" value="UniProtKB-UniRule"/>
</dbReference>
<dbReference type="SUPFAM" id="SSF54814">
    <property type="entry name" value="Prokaryotic type KH domain (KH-domain type II)"/>
    <property type="match status" value="1"/>
</dbReference>
<feature type="binding site" evidence="7">
    <location>
        <begin position="122"/>
        <end position="125"/>
    </location>
    <ligand>
        <name>GTP</name>
        <dbReference type="ChEBI" id="CHEBI:37565"/>
    </ligand>
</feature>
<dbReference type="NCBIfam" id="NF000908">
    <property type="entry name" value="PRK00089.1"/>
    <property type="match status" value="1"/>
</dbReference>
<evidence type="ECO:0000256" key="8">
    <source>
        <dbReference type="PROSITE-ProRule" id="PRU01050"/>
    </source>
</evidence>
<dbReference type="InterPro" id="IPR030388">
    <property type="entry name" value="G_ERA_dom"/>
</dbReference>
<dbReference type="Pfam" id="PF07650">
    <property type="entry name" value="KH_2"/>
    <property type="match status" value="1"/>
</dbReference>
<dbReference type="InterPro" id="IPR005662">
    <property type="entry name" value="GTPase_Era-like"/>
</dbReference>
<comment type="caution">
    <text evidence="12">The sequence shown here is derived from an EMBL/GenBank/DDBJ whole genome shotgun (WGS) entry which is preliminary data.</text>
</comment>
<keyword evidence="7" id="KW-0472">Membrane</keyword>
<dbReference type="Gene3D" id="3.40.50.300">
    <property type="entry name" value="P-loop containing nucleotide triphosphate hydrolases"/>
    <property type="match status" value="1"/>
</dbReference>
<feature type="region of interest" description="G3" evidence="8">
    <location>
        <begin position="61"/>
        <end position="64"/>
    </location>
</feature>
<dbReference type="HAMAP" id="MF_00367">
    <property type="entry name" value="GTPase_Era"/>
    <property type="match status" value="1"/>
</dbReference>
<dbReference type="NCBIfam" id="TIGR00231">
    <property type="entry name" value="small_GTP"/>
    <property type="match status" value="1"/>
</dbReference>
<dbReference type="PRINTS" id="PR00326">
    <property type="entry name" value="GTP1OBG"/>
</dbReference>
<keyword evidence="3 7" id="KW-0690">Ribosome biogenesis</keyword>
<evidence type="ECO:0000256" key="9">
    <source>
        <dbReference type="RuleBase" id="RU003761"/>
    </source>
</evidence>
<dbReference type="GO" id="GO:0005886">
    <property type="term" value="C:plasma membrane"/>
    <property type="evidence" value="ECO:0007669"/>
    <property type="project" value="UniProtKB-SubCell"/>
</dbReference>
<dbReference type="GO" id="GO:0070181">
    <property type="term" value="F:small ribosomal subunit rRNA binding"/>
    <property type="evidence" value="ECO:0007669"/>
    <property type="project" value="UniProtKB-UniRule"/>
</dbReference>
<dbReference type="InterPro" id="IPR027417">
    <property type="entry name" value="P-loop_NTPase"/>
</dbReference>
<evidence type="ECO:0000256" key="3">
    <source>
        <dbReference type="ARBA" id="ARBA00022517"/>
    </source>
</evidence>
<feature type="domain" description="Era-type G" evidence="11">
    <location>
        <begin position="6"/>
        <end position="175"/>
    </location>
</feature>
<feature type="region of interest" description="G1" evidence="8">
    <location>
        <begin position="14"/>
        <end position="21"/>
    </location>
</feature>
<sequence>MIQDFRCGYVALIGRPNVGKSTLLNRLVGEKLAITSPKPQTTRHRLLGVLHLAGAQLLFLDTPGVLEAKDPLNLTLVQAALSALAEADVVVWLVEPGHPNSRDGVLLPHLRALERPLIIAINKIDLLDKPRLLPLIAAYHDLFPDSAVIPVSALAGDGLPALVGEIVQRLPLSPPLFPEDHLTDQTERFLVAEIIRERLFHHTGEEIPYAVAVVVEEFDESRRPDLVRLRAVIYVEKDSQKGIVIGKGGRLLKQVGQEAREEAERLLHAKVYLDLWVKVWKNWRRDPKALRQFGYQV</sequence>
<evidence type="ECO:0000256" key="2">
    <source>
        <dbReference type="ARBA" id="ARBA00020484"/>
    </source>
</evidence>
<keyword evidence="6 7" id="KW-0342">GTP-binding</keyword>
<feature type="region of interest" description="G4" evidence="8">
    <location>
        <begin position="122"/>
        <end position="125"/>
    </location>
</feature>
<gene>
    <name evidence="7" type="primary">era</name>
    <name evidence="12" type="ORF">ENW96_08720</name>
</gene>
<reference evidence="12" key="1">
    <citation type="journal article" date="2020" name="mSystems">
        <title>Genome- and Community-Level Interaction Insights into Carbon Utilization and Element Cycling Functions of Hydrothermarchaeota in Hydrothermal Sediment.</title>
        <authorList>
            <person name="Zhou Z."/>
            <person name="Liu Y."/>
            <person name="Xu W."/>
            <person name="Pan J."/>
            <person name="Luo Z.H."/>
            <person name="Li M."/>
        </authorList>
    </citation>
    <scope>NUCLEOTIDE SEQUENCE [LARGE SCALE GENOMIC DNA]</scope>
    <source>
        <strain evidence="12">SpSt-897</strain>
    </source>
</reference>
<feature type="region of interest" description="G2" evidence="8">
    <location>
        <begin position="40"/>
        <end position="44"/>
    </location>
</feature>
<dbReference type="AlphaFoldDB" id="A0A7C3ZAY5"/>
<evidence type="ECO:0000256" key="5">
    <source>
        <dbReference type="ARBA" id="ARBA00022884"/>
    </source>
</evidence>
<dbReference type="SUPFAM" id="SSF52540">
    <property type="entry name" value="P-loop containing nucleoside triphosphate hydrolases"/>
    <property type="match status" value="1"/>
</dbReference>
<evidence type="ECO:0000256" key="4">
    <source>
        <dbReference type="ARBA" id="ARBA00022741"/>
    </source>
</evidence>
<comment type="similarity">
    <text evidence="1 7 8 9">Belongs to the TRAFAC class TrmE-Era-EngA-EngB-Septin-like GTPase superfamily. Era GTPase family.</text>
</comment>
<feature type="binding site" evidence="7">
    <location>
        <begin position="14"/>
        <end position="21"/>
    </location>
    <ligand>
        <name>GTP</name>
        <dbReference type="ChEBI" id="CHEBI:37565"/>
    </ligand>
</feature>
<comment type="subunit">
    <text evidence="7">Monomer.</text>
</comment>
<keyword evidence="7" id="KW-0963">Cytoplasm</keyword>
<dbReference type="Pfam" id="PF01926">
    <property type="entry name" value="MMR_HSR1"/>
    <property type="match status" value="1"/>
</dbReference>
<dbReference type="GO" id="GO:0005525">
    <property type="term" value="F:GTP binding"/>
    <property type="evidence" value="ECO:0007669"/>
    <property type="project" value="UniProtKB-UniRule"/>
</dbReference>
<dbReference type="GO" id="GO:0000028">
    <property type="term" value="P:ribosomal small subunit assembly"/>
    <property type="evidence" value="ECO:0007669"/>
    <property type="project" value="TreeGrafter"/>
</dbReference>
<dbReference type="InterPro" id="IPR015946">
    <property type="entry name" value="KH_dom-like_a/b"/>
</dbReference>
<proteinExistence type="inferred from homology"/>
<evidence type="ECO:0000259" key="11">
    <source>
        <dbReference type="PROSITE" id="PS51713"/>
    </source>
</evidence>
<comment type="function">
    <text evidence="7">An essential GTPase that binds both GDP and GTP, with rapid nucleotide exchange. Plays a role in 16S rRNA processing and 30S ribosomal subunit biogenesis and possibly also in cell cycle regulation and energy metabolism.</text>
</comment>
<dbReference type="PROSITE" id="PS51713">
    <property type="entry name" value="G_ERA"/>
    <property type="match status" value="1"/>
</dbReference>
<dbReference type="InterPro" id="IPR009019">
    <property type="entry name" value="KH_sf_prok-type"/>
</dbReference>
<feature type="binding site" evidence="7">
    <location>
        <begin position="61"/>
        <end position="65"/>
    </location>
    <ligand>
        <name>GTP</name>
        <dbReference type="ChEBI" id="CHEBI:37565"/>
    </ligand>
</feature>
<protein>
    <recommendedName>
        <fullName evidence="2 7">GTPase Era</fullName>
    </recommendedName>
</protein>
<dbReference type="CDD" id="cd22534">
    <property type="entry name" value="KH-II_Era"/>
    <property type="match status" value="1"/>
</dbReference>
<feature type="region of interest" description="G5" evidence="8">
    <location>
        <begin position="151"/>
        <end position="153"/>
    </location>
</feature>
<dbReference type="GO" id="GO:0043024">
    <property type="term" value="F:ribosomal small subunit binding"/>
    <property type="evidence" value="ECO:0007669"/>
    <property type="project" value="TreeGrafter"/>
</dbReference>
<evidence type="ECO:0000256" key="7">
    <source>
        <dbReference type="HAMAP-Rule" id="MF_00367"/>
    </source>
</evidence>
<dbReference type="FunFam" id="3.30.300.20:FF:000003">
    <property type="entry name" value="GTPase Era"/>
    <property type="match status" value="1"/>
</dbReference>
<dbReference type="NCBIfam" id="TIGR00436">
    <property type="entry name" value="era"/>
    <property type="match status" value="1"/>
</dbReference>
<dbReference type="GO" id="GO:0005829">
    <property type="term" value="C:cytosol"/>
    <property type="evidence" value="ECO:0007669"/>
    <property type="project" value="TreeGrafter"/>
</dbReference>
<dbReference type="Gene3D" id="3.30.300.20">
    <property type="match status" value="1"/>
</dbReference>
<dbReference type="InterPro" id="IPR005225">
    <property type="entry name" value="Small_GTP-bd"/>
</dbReference>
<dbReference type="InterPro" id="IPR006073">
    <property type="entry name" value="GTP-bd"/>
</dbReference>
<keyword evidence="7" id="KW-1003">Cell membrane</keyword>
<dbReference type="PROSITE" id="PS50823">
    <property type="entry name" value="KH_TYPE_2"/>
    <property type="match status" value="1"/>
</dbReference>